<feature type="domain" description="AAA" evidence="9">
    <location>
        <begin position="40"/>
        <end position="170"/>
    </location>
</feature>
<dbReference type="GO" id="GO:0005524">
    <property type="term" value="F:ATP binding"/>
    <property type="evidence" value="ECO:0007669"/>
    <property type="project" value="UniProtKB-KW"/>
</dbReference>
<protein>
    <recommendedName>
        <fullName evidence="2">non-specific protein-tyrosine kinase</fullName>
        <ecNumber evidence="2">2.7.10.2</ecNumber>
    </recommendedName>
</protein>
<dbReference type="SUPFAM" id="SSF52540">
    <property type="entry name" value="P-loop containing nucleoside triphosphate hydrolases"/>
    <property type="match status" value="1"/>
</dbReference>
<dbReference type="InterPro" id="IPR005702">
    <property type="entry name" value="Wzc-like_C"/>
</dbReference>
<reference evidence="10 11" key="1">
    <citation type="submission" date="2014-02" db="EMBL/GenBank/DDBJ databases">
        <title>Draft genome sequence of Lysinibacillus massiliensis CCUG 49529.</title>
        <authorList>
            <person name="Zhang F."/>
            <person name="Wang G."/>
            <person name="Zhang L."/>
        </authorList>
    </citation>
    <scope>NUCLEOTIDE SEQUENCE [LARGE SCALE GENOMIC DNA]</scope>
    <source>
        <strain evidence="10 11">CCUG 49529</strain>
    </source>
</reference>
<sequence length="222" mass="24626">MSVPLARKLITSTSPKSIISEQFRTIRTNIEFSSPDQTIKTILVTSSVPGEGKTTTAANLAVVFAQEGKKVLIVDSDMRKPALHYTFDILNEKGLSNVLTRHQNHFLALSNTNIENLFIIPSGPIPPNPSELLSTQKFEIFLEEVKELYDLIIFDAPPLLSVTDAQILSHKCDGTILVVKSGFVDKVDVLKAKTSLNTVHAKILGVVLNNYNTTNSNYYEYY</sequence>
<dbReference type="EMBL" id="JPVQ01000009">
    <property type="protein sequence ID" value="KGR91210.1"/>
    <property type="molecule type" value="Genomic_DNA"/>
</dbReference>
<dbReference type="Gene3D" id="3.40.50.300">
    <property type="entry name" value="P-loop containing nucleotide triphosphate hydrolases"/>
    <property type="match status" value="1"/>
</dbReference>
<dbReference type="GO" id="GO:0005886">
    <property type="term" value="C:plasma membrane"/>
    <property type="evidence" value="ECO:0007669"/>
    <property type="project" value="TreeGrafter"/>
</dbReference>
<evidence type="ECO:0000256" key="1">
    <source>
        <dbReference type="ARBA" id="ARBA00007316"/>
    </source>
</evidence>
<evidence type="ECO:0000256" key="2">
    <source>
        <dbReference type="ARBA" id="ARBA00011903"/>
    </source>
</evidence>
<keyword evidence="6" id="KW-0067">ATP-binding</keyword>
<evidence type="ECO:0000256" key="6">
    <source>
        <dbReference type="ARBA" id="ARBA00022840"/>
    </source>
</evidence>
<keyword evidence="3" id="KW-0808">Transferase</keyword>
<dbReference type="GO" id="GO:0004715">
    <property type="term" value="F:non-membrane spanning protein tyrosine kinase activity"/>
    <property type="evidence" value="ECO:0007669"/>
    <property type="project" value="UniProtKB-EC"/>
</dbReference>
<evidence type="ECO:0000256" key="4">
    <source>
        <dbReference type="ARBA" id="ARBA00022741"/>
    </source>
</evidence>
<comment type="catalytic activity">
    <reaction evidence="8">
        <text>L-tyrosyl-[protein] + ATP = O-phospho-L-tyrosyl-[protein] + ADP + H(+)</text>
        <dbReference type="Rhea" id="RHEA:10596"/>
        <dbReference type="Rhea" id="RHEA-COMP:10136"/>
        <dbReference type="Rhea" id="RHEA-COMP:20101"/>
        <dbReference type="ChEBI" id="CHEBI:15378"/>
        <dbReference type="ChEBI" id="CHEBI:30616"/>
        <dbReference type="ChEBI" id="CHEBI:46858"/>
        <dbReference type="ChEBI" id="CHEBI:61978"/>
        <dbReference type="ChEBI" id="CHEBI:456216"/>
        <dbReference type="EC" id="2.7.10.2"/>
    </reaction>
</comment>
<name>A0A0A3J677_9BACL</name>
<dbReference type="GO" id="GO:0042802">
    <property type="term" value="F:identical protein binding"/>
    <property type="evidence" value="ECO:0007669"/>
    <property type="project" value="UniProtKB-ARBA"/>
</dbReference>
<evidence type="ECO:0000313" key="10">
    <source>
        <dbReference type="EMBL" id="KGR91210.1"/>
    </source>
</evidence>
<evidence type="ECO:0000256" key="5">
    <source>
        <dbReference type="ARBA" id="ARBA00022777"/>
    </source>
</evidence>
<accession>A0A0A3J677</accession>
<organism evidence="10 11">
    <name type="scientific">Ureibacillus massiliensis 4400831 = CIP 108448 = CCUG 49529</name>
    <dbReference type="NCBI Taxonomy" id="1211035"/>
    <lineage>
        <taxon>Bacteria</taxon>
        <taxon>Bacillati</taxon>
        <taxon>Bacillota</taxon>
        <taxon>Bacilli</taxon>
        <taxon>Bacillales</taxon>
        <taxon>Caryophanaceae</taxon>
        <taxon>Ureibacillus</taxon>
    </lineage>
</organism>
<comment type="similarity">
    <text evidence="1">Belongs to the CpsD/CapB family.</text>
</comment>
<dbReference type="InterPro" id="IPR025669">
    <property type="entry name" value="AAA_dom"/>
</dbReference>
<evidence type="ECO:0000313" key="11">
    <source>
        <dbReference type="Proteomes" id="UP000030595"/>
    </source>
</evidence>
<keyword evidence="5" id="KW-0418">Kinase</keyword>
<evidence type="ECO:0000256" key="3">
    <source>
        <dbReference type="ARBA" id="ARBA00022679"/>
    </source>
</evidence>
<evidence type="ECO:0000256" key="8">
    <source>
        <dbReference type="ARBA" id="ARBA00051245"/>
    </source>
</evidence>
<dbReference type="PANTHER" id="PTHR32309:SF13">
    <property type="entry name" value="FERRIC ENTEROBACTIN TRANSPORT PROTEIN FEPE"/>
    <property type="match status" value="1"/>
</dbReference>
<dbReference type="EC" id="2.7.10.2" evidence="2"/>
<evidence type="ECO:0000256" key="7">
    <source>
        <dbReference type="ARBA" id="ARBA00023137"/>
    </source>
</evidence>
<dbReference type="PANTHER" id="PTHR32309">
    <property type="entry name" value="TYROSINE-PROTEIN KINASE"/>
    <property type="match status" value="1"/>
</dbReference>
<dbReference type="eggNOG" id="COG0489">
    <property type="taxonomic scope" value="Bacteria"/>
</dbReference>
<keyword evidence="11" id="KW-1185">Reference proteome</keyword>
<gene>
    <name evidence="10" type="ORF">CD30_07130</name>
</gene>
<dbReference type="NCBIfam" id="TIGR01007">
    <property type="entry name" value="eps_fam"/>
    <property type="match status" value="1"/>
</dbReference>
<dbReference type="FunFam" id="3.40.50.300:FF:000527">
    <property type="entry name" value="Tyrosine-protein kinase etk"/>
    <property type="match status" value="1"/>
</dbReference>
<dbReference type="CDD" id="cd05387">
    <property type="entry name" value="BY-kinase"/>
    <property type="match status" value="1"/>
</dbReference>
<dbReference type="Proteomes" id="UP000030595">
    <property type="component" value="Unassembled WGS sequence"/>
</dbReference>
<keyword evidence="7" id="KW-0829">Tyrosine-protein kinase</keyword>
<keyword evidence="4" id="KW-0547">Nucleotide-binding</keyword>
<proteinExistence type="inferred from homology"/>
<dbReference type="InterPro" id="IPR050445">
    <property type="entry name" value="Bact_polysacc_biosynth/exp"/>
</dbReference>
<dbReference type="InterPro" id="IPR027417">
    <property type="entry name" value="P-loop_NTPase"/>
</dbReference>
<dbReference type="Pfam" id="PF13614">
    <property type="entry name" value="AAA_31"/>
    <property type="match status" value="1"/>
</dbReference>
<comment type="caution">
    <text evidence="10">The sequence shown here is derived from an EMBL/GenBank/DDBJ whole genome shotgun (WGS) entry which is preliminary data.</text>
</comment>
<dbReference type="AlphaFoldDB" id="A0A0A3J677"/>
<evidence type="ECO:0000259" key="9">
    <source>
        <dbReference type="Pfam" id="PF13614"/>
    </source>
</evidence>